<dbReference type="GO" id="GO:0046872">
    <property type="term" value="F:metal ion binding"/>
    <property type="evidence" value="ECO:0007669"/>
    <property type="project" value="UniProtKB-KW"/>
</dbReference>
<gene>
    <name evidence="5" type="ORF">HELGO_WM4041</name>
</gene>
<feature type="active site" description="Proton acceptor" evidence="1">
    <location>
        <position position="114"/>
    </location>
</feature>
<evidence type="ECO:0000313" key="5">
    <source>
        <dbReference type="EMBL" id="CAA6811538.1"/>
    </source>
</evidence>
<keyword evidence="2" id="KW-0479">Metal-binding</keyword>
<feature type="domain" description="DNA/RNA non-specific endonuclease/pyrophosphatase/phosphodiesterase" evidence="4">
    <location>
        <begin position="50"/>
        <end position="228"/>
    </location>
</feature>
<dbReference type="SMART" id="SM00892">
    <property type="entry name" value="Endonuclease_NS"/>
    <property type="match status" value="1"/>
</dbReference>
<reference evidence="5" key="1">
    <citation type="submission" date="2020-01" db="EMBL/GenBank/DDBJ databases">
        <authorList>
            <person name="Meier V. D."/>
            <person name="Meier V D."/>
        </authorList>
    </citation>
    <scope>NUCLEOTIDE SEQUENCE</scope>
    <source>
        <strain evidence="5">HLG_WM_MAG_05</strain>
    </source>
</reference>
<dbReference type="Gene3D" id="3.40.570.10">
    <property type="entry name" value="Extracellular Endonuclease, subunit A"/>
    <property type="match status" value="1"/>
</dbReference>
<accession>A0A6S6SMK5</accession>
<evidence type="ECO:0000256" key="2">
    <source>
        <dbReference type="PIRSR" id="PIRSR640255-2"/>
    </source>
</evidence>
<name>A0A6S6SMK5_9BACT</name>
<dbReference type="SMART" id="SM00477">
    <property type="entry name" value="NUC"/>
    <property type="match status" value="1"/>
</dbReference>
<dbReference type="GO" id="GO:0003676">
    <property type="term" value="F:nucleic acid binding"/>
    <property type="evidence" value="ECO:0007669"/>
    <property type="project" value="InterPro"/>
</dbReference>
<protein>
    <submittedName>
        <fullName evidence="5">DNA/RNA endonuclease G</fullName>
    </submittedName>
</protein>
<organism evidence="5">
    <name type="scientific">uncultured Sulfurovum sp</name>
    <dbReference type="NCBI Taxonomy" id="269237"/>
    <lineage>
        <taxon>Bacteria</taxon>
        <taxon>Pseudomonadati</taxon>
        <taxon>Campylobacterota</taxon>
        <taxon>Epsilonproteobacteria</taxon>
        <taxon>Campylobacterales</taxon>
        <taxon>Sulfurovaceae</taxon>
        <taxon>Sulfurovum</taxon>
        <taxon>environmental samples</taxon>
    </lineage>
</organism>
<dbReference type="PROSITE" id="PS51257">
    <property type="entry name" value="PROKAR_LIPOPROTEIN"/>
    <property type="match status" value="1"/>
</dbReference>
<feature type="domain" description="ENPP1-3/EXOG-like endonuclease/phosphodiesterase" evidence="3">
    <location>
        <begin position="51"/>
        <end position="234"/>
    </location>
</feature>
<dbReference type="InterPro" id="IPR001604">
    <property type="entry name" value="Endo_G_ENPP1-like_dom"/>
</dbReference>
<dbReference type="InterPro" id="IPR020821">
    <property type="entry name" value="ENPP1-3/EXOG-like_nuc-like"/>
</dbReference>
<dbReference type="EMBL" id="CACVAU010000038">
    <property type="protein sequence ID" value="CAA6811538.1"/>
    <property type="molecule type" value="Genomic_DNA"/>
</dbReference>
<evidence type="ECO:0000259" key="3">
    <source>
        <dbReference type="SMART" id="SM00477"/>
    </source>
</evidence>
<keyword evidence="5" id="KW-0255">Endonuclease</keyword>
<keyword evidence="5" id="KW-0378">Hydrolase</keyword>
<dbReference type="InterPro" id="IPR044929">
    <property type="entry name" value="DNA/RNA_non-sp_Endonuclease_sf"/>
</dbReference>
<dbReference type="AlphaFoldDB" id="A0A6S6SMK5"/>
<dbReference type="Pfam" id="PF01223">
    <property type="entry name" value="Endonuclease_NS"/>
    <property type="match status" value="1"/>
</dbReference>
<dbReference type="SUPFAM" id="SSF54060">
    <property type="entry name" value="His-Me finger endonucleases"/>
    <property type="match status" value="1"/>
</dbReference>
<sequence length="234" mass="26388">MIDKSIFLAISLFFVACGGGSTGGSTQQNEDEISYKTKFVDENNCSKVIDNEFIIMCYDYQKKAVKSVFYTLYGDLVNETNIQKRPSFHVEKNLLSKDRTSTTDYTNSGYDKGHMAPDAAFDWSQESLDAVYTLANVIPQAPQVNRNSWAKLEAYVRDKSVELGELNIVNVVKYGEISSRMGKSQMAISNGYYKILYNKDENYEECFYYSNQQGVSTQGDILEDHIVSCAVVSN</sequence>
<feature type="binding site" evidence="2">
    <location>
        <position position="145"/>
    </location>
    <ligand>
        <name>Mg(2+)</name>
        <dbReference type="ChEBI" id="CHEBI:18420"/>
        <note>catalytic</note>
    </ligand>
</feature>
<dbReference type="PANTHER" id="PTHR13966">
    <property type="entry name" value="ENDONUCLEASE RELATED"/>
    <property type="match status" value="1"/>
</dbReference>
<evidence type="ECO:0000256" key="1">
    <source>
        <dbReference type="PIRSR" id="PIRSR640255-1"/>
    </source>
</evidence>
<dbReference type="PANTHER" id="PTHR13966:SF5">
    <property type="entry name" value="ENDONUCLEASE G, MITOCHONDRIAL"/>
    <property type="match status" value="1"/>
</dbReference>
<dbReference type="InterPro" id="IPR044925">
    <property type="entry name" value="His-Me_finger_sf"/>
</dbReference>
<evidence type="ECO:0000259" key="4">
    <source>
        <dbReference type="SMART" id="SM00892"/>
    </source>
</evidence>
<proteinExistence type="predicted"/>
<dbReference type="GO" id="GO:0016787">
    <property type="term" value="F:hydrolase activity"/>
    <property type="evidence" value="ECO:0007669"/>
    <property type="project" value="InterPro"/>
</dbReference>
<dbReference type="InterPro" id="IPR040255">
    <property type="entry name" value="Non-specific_endonuclease"/>
</dbReference>
<keyword evidence="5" id="KW-0540">Nuclease</keyword>
<dbReference type="GO" id="GO:0004519">
    <property type="term" value="F:endonuclease activity"/>
    <property type="evidence" value="ECO:0007669"/>
    <property type="project" value="UniProtKB-KW"/>
</dbReference>